<reference evidence="3" key="1">
    <citation type="submission" date="2020-08" db="EMBL/GenBank/DDBJ databases">
        <title>Paracoccus amoyensis sp. nov., isolated from the surface seawater at coast of Xiamen, Fujian.</title>
        <authorList>
            <person name="Lyu L."/>
        </authorList>
    </citation>
    <scope>NUCLEOTIDE SEQUENCE</scope>
    <source>
        <strain evidence="3">11-3</strain>
    </source>
</reference>
<organism evidence="3 4">
    <name type="scientific">Paracoccus amoyensis</name>
    <dbReference type="NCBI Taxonomy" id="2760093"/>
    <lineage>
        <taxon>Bacteria</taxon>
        <taxon>Pseudomonadati</taxon>
        <taxon>Pseudomonadota</taxon>
        <taxon>Alphaproteobacteria</taxon>
        <taxon>Rhodobacterales</taxon>
        <taxon>Paracoccaceae</taxon>
        <taxon>Paracoccus</taxon>
    </lineage>
</organism>
<evidence type="ECO:0000256" key="2">
    <source>
        <dbReference type="SAM" id="SignalP"/>
    </source>
</evidence>
<evidence type="ECO:0000313" key="3">
    <source>
        <dbReference type="EMBL" id="MBC9246409.1"/>
    </source>
</evidence>
<evidence type="ECO:0000256" key="1">
    <source>
        <dbReference type="SAM" id="MobiDB-lite"/>
    </source>
</evidence>
<feature type="chain" id="PRO_5037365183" description="Flagellar protein FliL" evidence="2">
    <location>
        <begin position="21"/>
        <end position="159"/>
    </location>
</feature>
<name>A0A926GFI4_9RHOB</name>
<feature type="region of interest" description="Disordered" evidence="1">
    <location>
        <begin position="22"/>
        <end position="50"/>
    </location>
</feature>
<protein>
    <recommendedName>
        <fullName evidence="5">Flagellar protein FliL</fullName>
    </recommendedName>
</protein>
<keyword evidence="2" id="KW-0732">Signal</keyword>
<dbReference type="AlphaFoldDB" id="A0A926GFI4"/>
<accession>A0A926GFI4</accession>
<sequence>MKKLLTLAIPLVALIGGVTAGDMLKPQPKTETPVGEAPQTAAEGPGPEEKKGKTAWFTFPNQFFIPIMRNGDMGAVMIMTLSIETEKAHLDAMQQQEHRLRDALLRQLMIRANSGGFDGNFTSEASLGTLRKDLLAAVDEVSDLPITAILIEDIARQQG</sequence>
<gene>
    <name evidence="3" type="ORF">H4P12_06715</name>
</gene>
<dbReference type="Proteomes" id="UP000608594">
    <property type="component" value="Unassembled WGS sequence"/>
</dbReference>
<evidence type="ECO:0000313" key="4">
    <source>
        <dbReference type="Proteomes" id="UP000608594"/>
    </source>
</evidence>
<evidence type="ECO:0008006" key="5">
    <source>
        <dbReference type="Google" id="ProtNLM"/>
    </source>
</evidence>
<feature type="signal peptide" evidence="2">
    <location>
        <begin position="1"/>
        <end position="20"/>
    </location>
</feature>
<dbReference type="EMBL" id="JACOQL010000002">
    <property type="protein sequence ID" value="MBC9246409.1"/>
    <property type="molecule type" value="Genomic_DNA"/>
</dbReference>
<comment type="caution">
    <text evidence="3">The sequence shown here is derived from an EMBL/GenBank/DDBJ whole genome shotgun (WGS) entry which is preliminary data.</text>
</comment>
<keyword evidence="4" id="KW-1185">Reference proteome</keyword>
<proteinExistence type="predicted"/>